<organism evidence="1">
    <name type="scientific">marine sediment metagenome</name>
    <dbReference type="NCBI Taxonomy" id="412755"/>
    <lineage>
        <taxon>unclassified sequences</taxon>
        <taxon>metagenomes</taxon>
        <taxon>ecological metagenomes</taxon>
    </lineage>
</organism>
<gene>
    <name evidence="1" type="ORF">LCGC14_2691260</name>
</gene>
<reference evidence="1" key="1">
    <citation type="journal article" date="2015" name="Nature">
        <title>Complex archaea that bridge the gap between prokaryotes and eukaryotes.</title>
        <authorList>
            <person name="Spang A."/>
            <person name="Saw J.H."/>
            <person name="Jorgensen S.L."/>
            <person name="Zaremba-Niedzwiedzka K."/>
            <person name="Martijn J."/>
            <person name="Lind A.E."/>
            <person name="van Eijk R."/>
            <person name="Schleper C."/>
            <person name="Guy L."/>
            <person name="Ettema T.J."/>
        </authorList>
    </citation>
    <scope>NUCLEOTIDE SEQUENCE</scope>
</reference>
<protein>
    <submittedName>
        <fullName evidence="1">Uncharacterized protein</fullName>
    </submittedName>
</protein>
<dbReference type="AlphaFoldDB" id="A0A0F9BT57"/>
<proteinExistence type="predicted"/>
<comment type="caution">
    <text evidence="1">The sequence shown here is derived from an EMBL/GenBank/DDBJ whole genome shotgun (WGS) entry which is preliminary data.</text>
</comment>
<accession>A0A0F9BT57</accession>
<dbReference type="EMBL" id="LAZR01047704">
    <property type="protein sequence ID" value="KKK93599.1"/>
    <property type="molecule type" value="Genomic_DNA"/>
</dbReference>
<name>A0A0F9BT57_9ZZZZ</name>
<evidence type="ECO:0000313" key="1">
    <source>
        <dbReference type="EMBL" id="KKK93599.1"/>
    </source>
</evidence>
<sequence length="97" mass="11061">MWYCSACGEERHGTQCKKWCREKYGDMGAERVPRLDGMAYFNDDGSGIPRWEYRQPNPLGGYRPKMMSGPRPQGWDMALEVMGDRTKPLIVGGLPEC</sequence>